<gene>
    <name evidence="2" type="ORF">MCOR_2831</name>
</gene>
<dbReference type="EMBL" id="CACVKT020000558">
    <property type="protein sequence ID" value="CAC5360303.1"/>
    <property type="molecule type" value="Genomic_DNA"/>
</dbReference>
<sequence>MKKSNVLEEINERKLRENNLIVFGIPEKDEESKEERDIADKEKLNELFKDCKIQPDMENLKTVKRLGKFNKEKLNRPILVKLPSAEPKITLFKSIHYIKANSKYAKVGVGTDGSYSSRKRTREKAVGSSEETNRRRGFGGLSLQSKGPSLGKEGCQTKETRLLKQKRGNENVNNFNGKKVFKSVNVDNFTVLPKLTVYTRTQTSYLTSCQN</sequence>
<protein>
    <submittedName>
        <fullName evidence="2">Uncharacterized protein</fullName>
    </submittedName>
</protein>
<evidence type="ECO:0000313" key="3">
    <source>
        <dbReference type="Proteomes" id="UP000507470"/>
    </source>
</evidence>
<dbReference type="OrthoDB" id="6048664at2759"/>
<dbReference type="Proteomes" id="UP000507470">
    <property type="component" value="Unassembled WGS sequence"/>
</dbReference>
<reference evidence="2 3" key="1">
    <citation type="submission" date="2020-06" db="EMBL/GenBank/DDBJ databases">
        <authorList>
            <person name="Li R."/>
            <person name="Bekaert M."/>
        </authorList>
    </citation>
    <scope>NUCLEOTIDE SEQUENCE [LARGE SCALE GENOMIC DNA]</scope>
    <source>
        <strain evidence="3">wild</strain>
    </source>
</reference>
<keyword evidence="3" id="KW-1185">Reference proteome</keyword>
<feature type="region of interest" description="Disordered" evidence="1">
    <location>
        <begin position="110"/>
        <end position="154"/>
    </location>
</feature>
<proteinExistence type="predicted"/>
<name>A0A6J8A0F2_MYTCO</name>
<dbReference type="AlphaFoldDB" id="A0A6J8A0F2"/>
<evidence type="ECO:0000313" key="2">
    <source>
        <dbReference type="EMBL" id="CAC5360303.1"/>
    </source>
</evidence>
<evidence type="ECO:0000256" key="1">
    <source>
        <dbReference type="SAM" id="MobiDB-lite"/>
    </source>
</evidence>
<accession>A0A6J8A0F2</accession>
<organism evidence="2 3">
    <name type="scientific">Mytilus coruscus</name>
    <name type="common">Sea mussel</name>
    <dbReference type="NCBI Taxonomy" id="42192"/>
    <lineage>
        <taxon>Eukaryota</taxon>
        <taxon>Metazoa</taxon>
        <taxon>Spiralia</taxon>
        <taxon>Lophotrochozoa</taxon>
        <taxon>Mollusca</taxon>
        <taxon>Bivalvia</taxon>
        <taxon>Autobranchia</taxon>
        <taxon>Pteriomorphia</taxon>
        <taxon>Mytilida</taxon>
        <taxon>Mytiloidea</taxon>
        <taxon>Mytilidae</taxon>
        <taxon>Mytilinae</taxon>
        <taxon>Mytilus</taxon>
    </lineage>
</organism>